<dbReference type="InterPro" id="IPR002716">
    <property type="entry name" value="PIN_dom"/>
</dbReference>
<evidence type="ECO:0000259" key="8">
    <source>
        <dbReference type="Pfam" id="PF01850"/>
    </source>
</evidence>
<dbReference type="GO" id="GO:0046872">
    <property type="term" value="F:metal ion binding"/>
    <property type="evidence" value="ECO:0007669"/>
    <property type="project" value="UniProtKB-KW"/>
</dbReference>
<dbReference type="Gene3D" id="3.40.50.1010">
    <property type="entry name" value="5'-nuclease"/>
    <property type="match status" value="1"/>
</dbReference>
<keyword evidence="4" id="KW-0479">Metal-binding</keyword>
<name>A0A5C1QBC6_9SPIO</name>
<evidence type="ECO:0000313" key="10">
    <source>
        <dbReference type="Proteomes" id="UP000323824"/>
    </source>
</evidence>
<dbReference type="GO" id="GO:0016787">
    <property type="term" value="F:hydrolase activity"/>
    <property type="evidence" value="ECO:0007669"/>
    <property type="project" value="UniProtKB-KW"/>
</dbReference>
<gene>
    <name evidence="9" type="ORF">EW093_12155</name>
</gene>
<dbReference type="RefSeq" id="WP_149568671.1">
    <property type="nucleotide sequence ID" value="NZ_CP035807.1"/>
</dbReference>
<keyword evidence="6" id="KW-0460">Magnesium</keyword>
<evidence type="ECO:0000256" key="6">
    <source>
        <dbReference type="ARBA" id="ARBA00022842"/>
    </source>
</evidence>
<accession>A0A5C1QBC6</accession>
<keyword evidence="5" id="KW-0378">Hydrolase</keyword>
<dbReference type="EMBL" id="CP035807">
    <property type="protein sequence ID" value="QEN05433.1"/>
    <property type="molecule type" value="Genomic_DNA"/>
</dbReference>
<dbReference type="SUPFAM" id="SSF88723">
    <property type="entry name" value="PIN domain-like"/>
    <property type="match status" value="1"/>
</dbReference>
<dbReference type="InterPro" id="IPR029060">
    <property type="entry name" value="PIN-like_dom_sf"/>
</dbReference>
<dbReference type="InterPro" id="IPR050556">
    <property type="entry name" value="Type_II_TA_system_RNase"/>
</dbReference>
<evidence type="ECO:0000256" key="5">
    <source>
        <dbReference type="ARBA" id="ARBA00022801"/>
    </source>
</evidence>
<dbReference type="Pfam" id="PF01850">
    <property type="entry name" value="PIN"/>
    <property type="match status" value="1"/>
</dbReference>
<reference evidence="9 10" key="1">
    <citation type="submission" date="2019-02" db="EMBL/GenBank/DDBJ databases">
        <authorList>
            <person name="Fomenkov A."/>
            <person name="Dubinina G."/>
            <person name="Grabovich M."/>
            <person name="Vincze T."/>
            <person name="Roberts R.J."/>
        </authorList>
    </citation>
    <scope>NUCLEOTIDE SEQUENCE [LARGE SCALE GENOMIC DNA]</scope>
    <source>
        <strain evidence="9 10">P</strain>
    </source>
</reference>
<protein>
    <submittedName>
        <fullName evidence="9">Type II toxin-antitoxin system VapC family toxin</fullName>
    </submittedName>
</protein>
<dbReference type="OrthoDB" id="9796690at2"/>
<feature type="domain" description="PIN" evidence="8">
    <location>
        <begin position="2"/>
        <end position="123"/>
    </location>
</feature>
<evidence type="ECO:0000256" key="2">
    <source>
        <dbReference type="ARBA" id="ARBA00022649"/>
    </source>
</evidence>
<keyword evidence="10" id="KW-1185">Reference proteome</keyword>
<evidence type="ECO:0000256" key="1">
    <source>
        <dbReference type="ARBA" id="ARBA00001946"/>
    </source>
</evidence>
<evidence type="ECO:0000313" key="9">
    <source>
        <dbReference type="EMBL" id="QEN05433.1"/>
    </source>
</evidence>
<evidence type="ECO:0000256" key="3">
    <source>
        <dbReference type="ARBA" id="ARBA00022722"/>
    </source>
</evidence>
<dbReference type="AlphaFoldDB" id="A0A5C1QBC6"/>
<dbReference type="CDD" id="cd09881">
    <property type="entry name" value="PIN_VapC4-5_FitB-like"/>
    <property type="match status" value="1"/>
</dbReference>
<reference evidence="9 10" key="2">
    <citation type="submission" date="2019-09" db="EMBL/GenBank/DDBJ databases">
        <title>Complete Genome Sequence and Methylome Analysis of free living Spirochaetas.</title>
        <authorList>
            <person name="Leshcheva N."/>
            <person name="Mikheeva N."/>
        </authorList>
    </citation>
    <scope>NUCLEOTIDE SEQUENCE [LARGE SCALE GENOMIC DNA]</scope>
    <source>
        <strain evidence="9 10">P</strain>
    </source>
</reference>
<comment type="cofactor">
    <cofactor evidence="1">
        <name>Mg(2+)</name>
        <dbReference type="ChEBI" id="CHEBI:18420"/>
    </cofactor>
</comment>
<proteinExistence type="inferred from homology"/>
<keyword evidence="3" id="KW-0540">Nuclease</keyword>
<evidence type="ECO:0000256" key="4">
    <source>
        <dbReference type="ARBA" id="ARBA00022723"/>
    </source>
</evidence>
<dbReference type="KEGG" id="sper:EW093_12155"/>
<dbReference type="GO" id="GO:0004518">
    <property type="term" value="F:nuclease activity"/>
    <property type="evidence" value="ECO:0007669"/>
    <property type="project" value="UniProtKB-KW"/>
</dbReference>
<dbReference type="Proteomes" id="UP000323824">
    <property type="component" value="Chromosome"/>
</dbReference>
<keyword evidence="2" id="KW-1277">Toxin-antitoxin system</keyword>
<dbReference type="PANTHER" id="PTHR33653:SF1">
    <property type="entry name" value="RIBONUCLEASE VAPC2"/>
    <property type="match status" value="1"/>
</dbReference>
<organism evidence="9 10">
    <name type="scientific">Thiospirochaeta perfilievii</name>
    <dbReference type="NCBI Taxonomy" id="252967"/>
    <lineage>
        <taxon>Bacteria</taxon>
        <taxon>Pseudomonadati</taxon>
        <taxon>Spirochaetota</taxon>
        <taxon>Spirochaetia</taxon>
        <taxon>Spirochaetales</taxon>
        <taxon>Spirochaetaceae</taxon>
        <taxon>Thiospirochaeta</taxon>
    </lineage>
</organism>
<evidence type="ECO:0000256" key="7">
    <source>
        <dbReference type="ARBA" id="ARBA00038093"/>
    </source>
</evidence>
<dbReference type="PANTHER" id="PTHR33653">
    <property type="entry name" value="RIBONUCLEASE VAPC2"/>
    <property type="match status" value="1"/>
</dbReference>
<sequence>MYLLDTNICIYAIKNKPKSVLKKISENFNNGIYISSLTIAELEFGVSNSQNPENNRISLLEFLAIFTVLPFNEKDAIPYGKIKTYLRKSGNIIGPIDMLLSAQAISNDLIFITNNTKEFIRVPDIKLEDWSLV</sequence>
<comment type="similarity">
    <text evidence="7">Belongs to the PINc/VapC protein family.</text>
</comment>